<accession>A0A1G8LGH8</accession>
<proteinExistence type="predicted"/>
<evidence type="ECO:0000313" key="4">
    <source>
        <dbReference type="Proteomes" id="UP000183255"/>
    </source>
</evidence>
<feature type="domain" description="ATP-grasp" evidence="2">
    <location>
        <begin position="123"/>
        <end position="321"/>
    </location>
</feature>
<gene>
    <name evidence="3" type="ORF">SAMN05421804_10375</name>
</gene>
<evidence type="ECO:0000259" key="2">
    <source>
        <dbReference type="PROSITE" id="PS50975"/>
    </source>
</evidence>
<keyword evidence="1" id="KW-0067">ATP-binding</keyword>
<dbReference type="PROSITE" id="PS50975">
    <property type="entry name" value="ATP_GRASP"/>
    <property type="match status" value="1"/>
</dbReference>
<evidence type="ECO:0000256" key="1">
    <source>
        <dbReference type="PROSITE-ProRule" id="PRU00409"/>
    </source>
</evidence>
<name>A0A1G8LGH8_9CLOT</name>
<keyword evidence="3" id="KW-0436">Ligase</keyword>
<organism evidence="3 4">
    <name type="scientific">Proteiniclasticum ruminis</name>
    <dbReference type="NCBI Taxonomy" id="398199"/>
    <lineage>
        <taxon>Bacteria</taxon>
        <taxon>Bacillati</taxon>
        <taxon>Bacillota</taxon>
        <taxon>Clostridia</taxon>
        <taxon>Eubacteriales</taxon>
        <taxon>Clostridiaceae</taxon>
        <taxon>Proteiniclasticum</taxon>
    </lineage>
</organism>
<protein>
    <submittedName>
        <fullName evidence="3">D-aspartate ligase</fullName>
    </submittedName>
</protein>
<dbReference type="GO" id="GO:0005524">
    <property type="term" value="F:ATP binding"/>
    <property type="evidence" value="ECO:0007669"/>
    <property type="project" value="UniProtKB-UniRule"/>
</dbReference>
<keyword evidence="1" id="KW-0547">Nucleotide-binding</keyword>
<sequence length="401" mass="47145">MENLNLLPVLLASDINVYSMARAFHEEYNVQSLMVARDLSGPVMNSKILRYWEEKELDDSKVFLETMKKIYEENKDKTLIVIGCADHYVRLVVENKEALKDMYVVPYSDKEVLDNIVLKETFYSLCSKYNLDYAKTLVYKKEMNLDFTLDFDFPVVLKPSDSVSYNKNSFQGQHKVYFIDNMQDLKDTLKTIYGHGYEDNMIIQERIPGDDSAMYDLQVYVGSDHKVKLMNFGNVLLEEHTPKGIGSNAATLVDYNEELMKKIQVFLEDIGYEGLADCDLKYDHRDGTYKMFEINIRQGRSHYRVTGGGDNLAKYIVEDYVLHKELPLKFVKDEYFWHVVPLGIVYKYINDEEKVKKIKRLVKEGKVCHSLYYPKDMNIKRWAYLKLRDFNQYKKYKKHLG</sequence>
<dbReference type="GO" id="GO:0016874">
    <property type="term" value="F:ligase activity"/>
    <property type="evidence" value="ECO:0007669"/>
    <property type="project" value="UniProtKB-KW"/>
</dbReference>
<dbReference type="Proteomes" id="UP000183255">
    <property type="component" value="Unassembled WGS sequence"/>
</dbReference>
<evidence type="ECO:0000313" key="3">
    <source>
        <dbReference type="EMBL" id="SDI54789.1"/>
    </source>
</evidence>
<dbReference type="Gene3D" id="3.30.470.20">
    <property type="entry name" value="ATP-grasp fold, B domain"/>
    <property type="match status" value="1"/>
</dbReference>
<reference evidence="3 4" key="1">
    <citation type="submission" date="2016-10" db="EMBL/GenBank/DDBJ databases">
        <authorList>
            <person name="de Groot N.N."/>
        </authorList>
    </citation>
    <scope>NUCLEOTIDE SEQUENCE [LARGE SCALE GENOMIC DNA]</scope>
    <source>
        <strain evidence="3 4">CGMCC 1.5058</strain>
    </source>
</reference>
<dbReference type="GO" id="GO:0046872">
    <property type="term" value="F:metal ion binding"/>
    <property type="evidence" value="ECO:0007669"/>
    <property type="project" value="InterPro"/>
</dbReference>
<dbReference type="AlphaFoldDB" id="A0A1G8LGH8"/>
<dbReference type="EMBL" id="FNDZ01000003">
    <property type="protein sequence ID" value="SDI54789.1"/>
    <property type="molecule type" value="Genomic_DNA"/>
</dbReference>
<dbReference type="InterPro" id="IPR011761">
    <property type="entry name" value="ATP-grasp"/>
</dbReference>
<dbReference type="SUPFAM" id="SSF56059">
    <property type="entry name" value="Glutathione synthetase ATP-binding domain-like"/>
    <property type="match status" value="1"/>
</dbReference>